<dbReference type="Proteomes" id="UP000193689">
    <property type="component" value="Unassembled WGS sequence"/>
</dbReference>
<organism evidence="2 3">
    <name type="scientific">Pseudomassariella vexata</name>
    <dbReference type="NCBI Taxonomy" id="1141098"/>
    <lineage>
        <taxon>Eukaryota</taxon>
        <taxon>Fungi</taxon>
        <taxon>Dikarya</taxon>
        <taxon>Ascomycota</taxon>
        <taxon>Pezizomycotina</taxon>
        <taxon>Sordariomycetes</taxon>
        <taxon>Xylariomycetidae</taxon>
        <taxon>Amphisphaeriales</taxon>
        <taxon>Pseudomassariaceae</taxon>
        <taxon>Pseudomassariella</taxon>
    </lineage>
</organism>
<sequence>MLAPTRNNYRFPEPRLIDLVQQSVDAACLTADRLSSRHRFRQPLPTQTVQHQTKTLG</sequence>
<evidence type="ECO:0000313" key="2">
    <source>
        <dbReference type="EMBL" id="ORY63237.1"/>
    </source>
</evidence>
<proteinExistence type="predicted"/>
<dbReference type="AlphaFoldDB" id="A0A1Y2DVF6"/>
<protein>
    <submittedName>
        <fullName evidence="2">Uncharacterized protein</fullName>
    </submittedName>
</protein>
<evidence type="ECO:0000313" key="3">
    <source>
        <dbReference type="Proteomes" id="UP000193689"/>
    </source>
</evidence>
<gene>
    <name evidence="2" type="ORF">BCR38DRAFT_436285</name>
</gene>
<dbReference type="RefSeq" id="XP_040714894.1">
    <property type="nucleotide sequence ID" value="XM_040860445.1"/>
</dbReference>
<dbReference type="EMBL" id="MCFJ01000008">
    <property type="protein sequence ID" value="ORY63237.1"/>
    <property type="molecule type" value="Genomic_DNA"/>
</dbReference>
<feature type="region of interest" description="Disordered" evidence="1">
    <location>
        <begin position="37"/>
        <end position="57"/>
    </location>
</feature>
<keyword evidence="3" id="KW-1185">Reference proteome</keyword>
<evidence type="ECO:0000256" key="1">
    <source>
        <dbReference type="SAM" id="MobiDB-lite"/>
    </source>
</evidence>
<reference evidence="2 3" key="1">
    <citation type="submission" date="2016-07" db="EMBL/GenBank/DDBJ databases">
        <title>Pervasive Adenine N6-methylation of Active Genes in Fungi.</title>
        <authorList>
            <consortium name="DOE Joint Genome Institute"/>
            <person name="Mondo S.J."/>
            <person name="Dannebaum R.O."/>
            <person name="Kuo R.C."/>
            <person name="Labutti K."/>
            <person name="Haridas S."/>
            <person name="Kuo A."/>
            <person name="Salamov A."/>
            <person name="Ahrendt S.R."/>
            <person name="Lipzen A."/>
            <person name="Sullivan W."/>
            <person name="Andreopoulos W.B."/>
            <person name="Clum A."/>
            <person name="Lindquist E."/>
            <person name="Daum C."/>
            <person name="Ramamoorthy G.K."/>
            <person name="Gryganskyi A."/>
            <person name="Culley D."/>
            <person name="Magnuson J.K."/>
            <person name="James T.Y."/>
            <person name="O'Malley M.A."/>
            <person name="Stajich J.E."/>
            <person name="Spatafora J.W."/>
            <person name="Visel A."/>
            <person name="Grigoriev I.V."/>
        </authorList>
    </citation>
    <scope>NUCLEOTIDE SEQUENCE [LARGE SCALE GENOMIC DNA]</scope>
    <source>
        <strain evidence="2 3">CBS 129021</strain>
    </source>
</reference>
<comment type="caution">
    <text evidence="2">The sequence shown here is derived from an EMBL/GenBank/DDBJ whole genome shotgun (WGS) entry which is preliminary data.</text>
</comment>
<accession>A0A1Y2DVF6</accession>
<dbReference type="InParanoid" id="A0A1Y2DVF6"/>
<dbReference type="GeneID" id="63776657"/>
<feature type="compositionally biased region" description="Polar residues" evidence="1">
    <location>
        <begin position="44"/>
        <end position="57"/>
    </location>
</feature>
<name>A0A1Y2DVF6_9PEZI</name>